<organism evidence="15 16">
    <name type="scientific">Candidatus Moanibacter tarae</name>
    <dbReference type="NCBI Taxonomy" id="2200854"/>
    <lineage>
        <taxon>Bacteria</taxon>
        <taxon>Pseudomonadati</taxon>
        <taxon>Verrucomicrobiota</taxon>
        <taxon>Opitutia</taxon>
        <taxon>Puniceicoccales</taxon>
        <taxon>Puniceicoccales incertae sedis</taxon>
        <taxon>Candidatus Moanibacter</taxon>
    </lineage>
</organism>
<dbReference type="SUPFAM" id="SSF53686">
    <property type="entry name" value="Tryptophan synthase beta subunit-like PLP-dependent enzymes"/>
    <property type="match status" value="1"/>
</dbReference>
<evidence type="ECO:0000259" key="13">
    <source>
        <dbReference type="Pfam" id="PF00291"/>
    </source>
</evidence>
<dbReference type="InterPro" id="IPR000634">
    <property type="entry name" value="Ser/Thr_deHydtase_PyrdxlP-BS"/>
</dbReference>
<dbReference type="NCBIfam" id="TIGR00260">
    <property type="entry name" value="thrC"/>
    <property type="match status" value="1"/>
</dbReference>
<dbReference type="CDD" id="cd01560">
    <property type="entry name" value="Thr-synth_2"/>
    <property type="match status" value="1"/>
</dbReference>
<evidence type="ECO:0000256" key="7">
    <source>
        <dbReference type="ARBA" id="ARBA00022697"/>
    </source>
</evidence>
<accession>A0A2Z4AC39</accession>
<dbReference type="GO" id="GO:0009088">
    <property type="term" value="P:threonine biosynthetic process"/>
    <property type="evidence" value="ECO:0007669"/>
    <property type="project" value="UniProtKB-UniRule"/>
</dbReference>
<dbReference type="PANTHER" id="PTHR42690:SF1">
    <property type="entry name" value="THREONINE SYNTHASE-LIKE 2"/>
    <property type="match status" value="1"/>
</dbReference>
<dbReference type="Gene3D" id="3.90.1380.10">
    <property type="entry name" value="Threonine synthase, N-terminal domain"/>
    <property type="match status" value="1"/>
</dbReference>
<dbReference type="InterPro" id="IPR037158">
    <property type="entry name" value="Thr_synth_N_sf"/>
</dbReference>
<dbReference type="AlphaFoldDB" id="A0A2Z4AC39"/>
<dbReference type="Gene3D" id="3.40.50.1100">
    <property type="match status" value="2"/>
</dbReference>
<dbReference type="EC" id="4.2.3.1" evidence="4 11"/>
<evidence type="ECO:0000259" key="14">
    <source>
        <dbReference type="Pfam" id="PF14821"/>
    </source>
</evidence>
<evidence type="ECO:0000256" key="10">
    <source>
        <dbReference type="ARBA" id="ARBA00049144"/>
    </source>
</evidence>
<sequence>MRYISTRGDCDPVTFSQAVAIGLAPDGGLYLPERLPDLSSRMPSWEDLSYEELTIAIFNEFVDDIEPSRLRSLVSGAYSEFNSKIIAPVVELERNLYLVELFHGPTLAFKDFALQLLGRLYEDQIHNTGKHLNALGATSGDTGAAAIHGLQAKSGIKIFILYPNGRISPLQERQMTCTGSENVFPLAIEGSFDDAQKALKETFEDHEFKNRFSLSSVNSINLARLLAQCVYYFYAWFQLPKEERDAVNFVVPTGNFGNVLAGWMAQRMGLPIAALKISTNQNDILHRFFQSGIYELGEVERSNAPSMDIQVASNFERFIYYHEGKNGEKVKEFIKKFRESGRFVFRNFDADIFSSSSASNSEIEEIIKEVYSKFGYILDPHTACGFKGLVKSRTNLILATAHPAKFPETIIDAIGVHPRNENLEGLWGSHQTKYLVRAEKKAIQDFIAKHAD</sequence>
<keyword evidence="9 15" id="KW-0456">Lyase</keyword>
<dbReference type="UniPathway" id="UPA00050">
    <property type="reaction ID" value="UER00065"/>
</dbReference>
<feature type="modified residue" description="N6-(pyridoxal phosphate)lysine" evidence="12">
    <location>
        <position position="110"/>
    </location>
</feature>
<comment type="pathway">
    <text evidence="2">Amino-acid biosynthesis; L-threonine biosynthesis; L-threonine from L-aspartate: step 5/5.</text>
</comment>
<evidence type="ECO:0000313" key="15">
    <source>
        <dbReference type="EMBL" id="AWT59629.1"/>
    </source>
</evidence>
<dbReference type="InterPro" id="IPR029144">
    <property type="entry name" value="Thr_synth_N"/>
</dbReference>
<dbReference type="Proteomes" id="UP000247465">
    <property type="component" value="Chromosome"/>
</dbReference>
<dbReference type="GO" id="GO:0030170">
    <property type="term" value="F:pyridoxal phosphate binding"/>
    <property type="evidence" value="ECO:0007669"/>
    <property type="project" value="InterPro"/>
</dbReference>
<dbReference type="Pfam" id="PF14821">
    <property type="entry name" value="Thr_synth_N"/>
    <property type="match status" value="1"/>
</dbReference>
<evidence type="ECO:0000313" key="16">
    <source>
        <dbReference type="Proteomes" id="UP000247465"/>
    </source>
</evidence>
<dbReference type="KEGG" id="mtar:DF168_00822"/>
<keyword evidence="8 12" id="KW-0663">Pyridoxal phosphate</keyword>
<comment type="catalytic activity">
    <reaction evidence="10">
        <text>O-phospho-L-homoserine + H2O = L-threonine + phosphate</text>
        <dbReference type="Rhea" id="RHEA:10840"/>
        <dbReference type="ChEBI" id="CHEBI:15377"/>
        <dbReference type="ChEBI" id="CHEBI:43474"/>
        <dbReference type="ChEBI" id="CHEBI:57590"/>
        <dbReference type="ChEBI" id="CHEBI:57926"/>
        <dbReference type="EC" id="4.2.3.1"/>
    </reaction>
</comment>
<reference evidence="15 16" key="1">
    <citation type="submission" date="2018-06" db="EMBL/GenBank/DDBJ databases">
        <title>Draft Genome Sequence of a Novel Marine Bacterium Related to the Verrucomicrobia.</title>
        <authorList>
            <person name="Vosseberg J."/>
            <person name="Martijn J."/>
            <person name="Ettema T.J.G."/>
        </authorList>
    </citation>
    <scope>NUCLEOTIDE SEQUENCE [LARGE SCALE GENOMIC DNA]</scope>
    <source>
        <strain evidence="15">TARA_B100001123</strain>
    </source>
</reference>
<evidence type="ECO:0000256" key="8">
    <source>
        <dbReference type="ARBA" id="ARBA00022898"/>
    </source>
</evidence>
<name>A0A2Z4AC39_9BACT</name>
<keyword evidence="7" id="KW-0791">Threonine biosynthesis</keyword>
<dbReference type="PANTHER" id="PTHR42690">
    <property type="entry name" value="THREONINE SYNTHASE FAMILY MEMBER"/>
    <property type="match status" value="1"/>
</dbReference>
<feature type="domain" description="Tryptophan synthase beta chain-like PALP" evidence="13">
    <location>
        <begin position="92"/>
        <end position="392"/>
    </location>
</feature>
<evidence type="ECO:0000256" key="3">
    <source>
        <dbReference type="ARBA" id="ARBA00005517"/>
    </source>
</evidence>
<comment type="cofactor">
    <cofactor evidence="1 12">
        <name>pyridoxal 5'-phosphate</name>
        <dbReference type="ChEBI" id="CHEBI:597326"/>
    </cofactor>
</comment>
<evidence type="ECO:0000256" key="5">
    <source>
        <dbReference type="ARBA" id="ARBA00018679"/>
    </source>
</evidence>
<dbReference type="PROSITE" id="PS00165">
    <property type="entry name" value="DEHYDRATASE_SER_THR"/>
    <property type="match status" value="1"/>
</dbReference>
<dbReference type="InterPro" id="IPR001926">
    <property type="entry name" value="TrpB-like_PALP"/>
</dbReference>
<keyword evidence="6" id="KW-0028">Amino-acid biosynthesis</keyword>
<evidence type="ECO:0000256" key="6">
    <source>
        <dbReference type="ARBA" id="ARBA00022605"/>
    </source>
</evidence>
<comment type="similarity">
    <text evidence="3">Belongs to the threonine synthase family.</text>
</comment>
<evidence type="ECO:0000256" key="9">
    <source>
        <dbReference type="ARBA" id="ARBA00023239"/>
    </source>
</evidence>
<dbReference type="EMBL" id="CP029803">
    <property type="protein sequence ID" value="AWT59629.1"/>
    <property type="molecule type" value="Genomic_DNA"/>
</dbReference>
<dbReference type="InterPro" id="IPR036052">
    <property type="entry name" value="TrpB-like_PALP_sf"/>
</dbReference>
<dbReference type="Pfam" id="PF00291">
    <property type="entry name" value="PALP"/>
    <property type="match status" value="1"/>
</dbReference>
<evidence type="ECO:0000256" key="11">
    <source>
        <dbReference type="NCBIfam" id="TIGR00260"/>
    </source>
</evidence>
<dbReference type="GO" id="GO:0004795">
    <property type="term" value="F:threonine synthase activity"/>
    <property type="evidence" value="ECO:0007669"/>
    <property type="project" value="UniProtKB-UniRule"/>
</dbReference>
<feature type="domain" description="Threonine synthase N-terminal" evidence="14">
    <location>
        <begin position="2"/>
        <end position="78"/>
    </location>
</feature>
<evidence type="ECO:0000256" key="1">
    <source>
        <dbReference type="ARBA" id="ARBA00001933"/>
    </source>
</evidence>
<evidence type="ECO:0000256" key="2">
    <source>
        <dbReference type="ARBA" id="ARBA00004979"/>
    </source>
</evidence>
<protein>
    <recommendedName>
        <fullName evidence="5 11">Threonine synthase</fullName>
        <ecNumber evidence="4 11">4.2.3.1</ecNumber>
    </recommendedName>
</protein>
<proteinExistence type="inferred from homology"/>
<evidence type="ECO:0000256" key="12">
    <source>
        <dbReference type="PIRSR" id="PIRSR604450-51"/>
    </source>
</evidence>
<dbReference type="InterPro" id="IPR051166">
    <property type="entry name" value="Threonine_Synthase"/>
</dbReference>
<gene>
    <name evidence="15" type="primary">thrC_2</name>
    <name evidence="15" type="ORF">DF168_00822</name>
</gene>
<evidence type="ECO:0000256" key="4">
    <source>
        <dbReference type="ARBA" id="ARBA00013028"/>
    </source>
</evidence>
<dbReference type="InterPro" id="IPR004450">
    <property type="entry name" value="Thr_synthase-like"/>
</dbReference>